<evidence type="ECO:0000256" key="1">
    <source>
        <dbReference type="SAM" id="MobiDB-lite"/>
    </source>
</evidence>
<evidence type="ECO:0000313" key="3">
    <source>
        <dbReference type="Proteomes" id="UP000692954"/>
    </source>
</evidence>
<comment type="caution">
    <text evidence="2">The sequence shown here is derived from an EMBL/GenBank/DDBJ whole genome shotgun (WGS) entry which is preliminary data.</text>
</comment>
<dbReference type="OrthoDB" id="306573at2759"/>
<accession>A0A8S1NIS7</accession>
<name>A0A8S1NIS7_9CILI</name>
<feature type="compositionally biased region" description="Polar residues" evidence="1">
    <location>
        <begin position="105"/>
        <end position="119"/>
    </location>
</feature>
<gene>
    <name evidence="2" type="ORF">PSON_ATCC_30995.1.T0600063</name>
</gene>
<organism evidence="2 3">
    <name type="scientific">Paramecium sonneborni</name>
    <dbReference type="NCBI Taxonomy" id="65129"/>
    <lineage>
        <taxon>Eukaryota</taxon>
        <taxon>Sar</taxon>
        <taxon>Alveolata</taxon>
        <taxon>Ciliophora</taxon>
        <taxon>Intramacronucleata</taxon>
        <taxon>Oligohymenophorea</taxon>
        <taxon>Peniculida</taxon>
        <taxon>Parameciidae</taxon>
        <taxon>Paramecium</taxon>
    </lineage>
</organism>
<protein>
    <submittedName>
        <fullName evidence="2">Uncharacterized protein</fullName>
    </submittedName>
</protein>
<evidence type="ECO:0000313" key="2">
    <source>
        <dbReference type="EMBL" id="CAD8093037.1"/>
    </source>
</evidence>
<sequence>MDQQSQETQTKYESIIDEVICKLKKNSDKGQLQMSESDIQTFKDFWQNSLKAIQEGKDNRIKSNNQHHIKQNTENTIEQEPLIVKKIKTNVDTQIIKKEEEDNSYSANKEIQNQLNFSDDSGDETYSKEKKIDDKQVQESEKKLEDYKNKKNESLREKTLFDKIRELDQLKSLVKVEEQDDDDTEEPRVFDTQVYAQKINTENLVSRIRPNKSQKMSLENVLIKDKNNKEALYPQAQLQFNFRTSKKKSSQ</sequence>
<dbReference type="Proteomes" id="UP000692954">
    <property type="component" value="Unassembled WGS sequence"/>
</dbReference>
<reference evidence="2" key="1">
    <citation type="submission" date="2021-01" db="EMBL/GenBank/DDBJ databases">
        <authorList>
            <consortium name="Genoscope - CEA"/>
            <person name="William W."/>
        </authorList>
    </citation>
    <scope>NUCLEOTIDE SEQUENCE</scope>
</reference>
<dbReference type="AlphaFoldDB" id="A0A8S1NIS7"/>
<proteinExistence type="predicted"/>
<keyword evidence="3" id="KW-1185">Reference proteome</keyword>
<dbReference type="EMBL" id="CAJJDN010000060">
    <property type="protein sequence ID" value="CAD8093037.1"/>
    <property type="molecule type" value="Genomic_DNA"/>
</dbReference>
<feature type="compositionally biased region" description="Basic and acidic residues" evidence="1">
    <location>
        <begin position="125"/>
        <end position="148"/>
    </location>
</feature>
<feature type="region of interest" description="Disordered" evidence="1">
    <location>
        <begin position="105"/>
        <end position="148"/>
    </location>
</feature>